<feature type="chain" id="PRO_5040909757" evidence="2">
    <location>
        <begin position="37"/>
        <end position="372"/>
    </location>
</feature>
<dbReference type="PANTHER" id="PTHR42976">
    <property type="entry name" value="BIFUNCTIONAL CHITINASE/LYSOZYME-RELATED"/>
    <property type="match status" value="1"/>
</dbReference>
<comment type="caution">
    <text evidence="3">The sequence shown here is derived from an EMBL/GenBank/DDBJ whole genome shotgun (WGS) entry which is preliminary data.</text>
</comment>
<dbReference type="InterPro" id="IPR052750">
    <property type="entry name" value="GH18_Chitinase"/>
</dbReference>
<evidence type="ECO:0000313" key="4">
    <source>
        <dbReference type="Proteomes" id="UP001165074"/>
    </source>
</evidence>
<evidence type="ECO:0000313" key="3">
    <source>
        <dbReference type="EMBL" id="GLY83929.1"/>
    </source>
</evidence>
<feature type="region of interest" description="Disordered" evidence="1">
    <location>
        <begin position="42"/>
        <end position="93"/>
    </location>
</feature>
<dbReference type="EMBL" id="BSTK01000002">
    <property type="protein sequence ID" value="GLY83929.1"/>
    <property type="molecule type" value="Genomic_DNA"/>
</dbReference>
<accession>A0A9W6RY34</accession>
<evidence type="ECO:0000256" key="2">
    <source>
        <dbReference type="SAM" id="SignalP"/>
    </source>
</evidence>
<dbReference type="InterPro" id="IPR017853">
    <property type="entry name" value="GH"/>
</dbReference>
<protein>
    <submittedName>
        <fullName evidence="3">Sugar hydrolase</fullName>
    </submittedName>
</protein>
<dbReference type="RefSeq" id="WP_285568604.1">
    <property type="nucleotide sequence ID" value="NZ_BSTK01000002.1"/>
</dbReference>
<dbReference type="Proteomes" id="UP001165074">
    <property type="component" value="Unassembled WGS sequence"/>
</dbReference>
<keyword evidence="4" id="KW-1185">Reference proteome</keyword>
<dbReference type="Gene3D" id="3.20.20.80">
    <property type="entry name" value="Glycosidases"/>
    <property type="match status" value="1"/>
</dbReference>
<proteinExistence type="predicted"/>
<reference evidence="3" key="1">
    <citation type="submission" date="2023-03" db="EMBL/GenBank/DDBJ databases">
        <title>Actinoallomurus iriomotensis NBRC 103684.</title>
        <authorList>
            <person name="Ichikawa N."/>
            <person name="Sato H."/>
            <person name="Tonouchi N."/>
        </authorList>
    </citation>
    <scope>NUCLEOTIDE SEQUENCE</scope>
    <source>
        <strain evidence="3">NBRC 103684</strain>
    </source>
</reference>
<sequence>MGRHRKRQRRHRRRARIALVAAGLLIPLTGGAVVFAATDDSGTTAAQAPRTSDGAVRRAYTHGSSHPRSTAGASSSPTPVRTPAGSAAPSPPAGPRIGFAPYADVLSWPPPDLSKTHAKAYTMGFVSAGGGCSAAWGGLSAVDAAFAVHRIKDVPGKVILSFGGPHGTELAQSCESVDALVKQYRKAMDATDPAGLDFYLTDGTLSDTLSVQRRVQALARIQRDDLPLSITLPLHRSGLSATALSALRSAVAGGVRVSVVNLVPADGAGQSITASATAAHGQLTRLYHLGDAQTWQRMGVTPIIGVAGVDAQFRPADAGQLFAWATDHALGRLSMWTVTRDNPCTADTSVSRDTCSGLDEDAGVFTKIFEGF</sequence>
<dbReference type="PANTHER" id="PTHR42976:SF1">
    <property type="entry name" value="GH18 DOMAIN-CONTAINING PROTEIN-RELATED"/>
    <property type="match status" value="1"/>
</dbReference>
<feature type="signal peptide" evidence="2">
    <location>
        <begin position="1"/>
        <end position="36"/>
    </location>
</feature>
<dbReference type="SUPFAM" id="SSF51445">
    <property type="entry name" value="(Trans)glycosidases"/>
    <property type="match status" value="1"/>
</dbReference>
<organism evidence="3 4">
    <name type="scientific">Actinoallomurus iriomotensis</name>
    <dbReference type="NCBI Taxonomy" id="478107"/>
    <lineage>
        <taxon>Bacteria</taxon>
        <taxon>Bacillati</taxon>
        <taxon>Actinomycetota</taxon>
        <taxon>Actinomycetes</taxon>
        <taxon>Streptosporangiales</taxon>
        <taxon>Thermomonosporaceae</taxon>
        <taxon>Actinoallomurus</taxon>
    </lineage>
</organism>
<gene>
    <name evidence="3" type="ORF">Airi02_018580</name>
</gene>
<keyword evidence="2" id="KW-0732">Signal</keyword>
<name>A0A9W6RY34_9ACTN</name>
<dbReference type="GO" id="GO:0016787">
    <property type="term" value="F:hydrolase activity"/>
    <property type="evidence" value="ECO:0007669"/>
    <property type="project" value="UniProtKB-KW"/>
</dbReference>
<evidence type="ECO:0000256" key="1">
    <source>
        <dbReference type="SAM" id="MobiDB-lite"/>
    </source>
</evidence>
<feature type="compositionally biased region" description="Polar residues" evidence="1">
    <location>
        <begin position="62"/>
        <end position="79"/>
    </location>
</feature>
<dbReference type="AlphaFoldDB" id="A0A9W6RY34"/>
<keyword evidence="3" id="KW-0378">Hydrolase</keyword>